<dbReference type="AlphaFoldDB" id="J9EQG4"/>
<accession>J9EQG4</accession>
<organism evidence="1 2">
    <name type="scientific">Wuchereria bancrofti</name>
    <dbReference type="NCBI Taxonomy" id="6293"/>
    <lineage>
        <taxon>Eukaryota</taxon>
        <taxon>Metazoa</taxon>
        <taxon>Ecdysozoa</taxon>
        <taxon>Nematoda</taxon>
        <taxon>Chromadorea</taxon>
        <taxon>Rhabditida</taxon>
        <taxon>Spirurina</taxon>
        <taxon>Spiruromorpha</taxon>
        <taxon>Filarioidea</taxon>
        <taxon>Onchocercidae</taxon>
        <taxon>Wuchereria</taxon>
    </lineage>
</organism>
<evidence type="ECO:0000313" key="1">
    <source>
        <dbReference type="EMBL" id="EJW84443.1"/>
    </source>
</evidence>
<comment type="caution">
    <text evidence="1">The sequence shown here is derived from an EMBL/GenBank/DDBJ whole genome shotgun (WGS) entry which is preliminary data.</text>
</comment>
<dbReference type="EMBL" id="ADBV01001618">
    <property type="protein sequence ID" value="EJW84443.1"/>
    <property type="molecule type" value="Genomic_DNA"/>
</dbReference>
<name>J9EQG4_WUCBA</name>
<gene>
    <name evidence="1" type="ORF">WUBG_04645</name>
</gene>
<protein>
    <submittedName>
        <fullName evidence="1">Uncharacterized protein</fullName>
    </submittedName>
</protein>
<sequence>MEGSGKMVVTAVGVNSQTGIIMTLLGAAKDVVEEERKAAKREGLLLKKKLITFTCIFSE</sequence>
<proteinExistence type="predicted"/>
<dbReference type="Proteomes" id="UP000004810">
    <property type="component" value="Unassembled WGS sequence"/>
</dbReference>
<reference evidence="2" key="1">
    <citation type="submission" date="2012-08" db="EMBL/GenBank/DDBJ databases">
        <title>The Genome Sequence of Wuchereria bancrofti.</title>
        <authorList>
            <person name="Nutman T.B."/>
            <person name="Fink D.L."/>
            <person name="Russ C."/>
            <person name="Young S."/>
            <person name="Zeng Q."/>
            <person name="Koehrsen M."/>
            <person name="Alvarado L."/>
            <person name="Berlin A."/>
            <person name="Chapman S.B."/>
            <person name="Chen Z."/>
            <person name="Freedman E."/>
            <person name="Gellesch M."/>
            <person name="Goldberg J."/>
            <person name="Griggs A."/>
            <person name="Gujja S."/>
            <person name="Heilman E.R."/>
            <person name="Heiman D."/>
            <person name="Hepburn T."/>
            <person name="Howarth C."/>
            <person name="Jen D."/>
            <person name="Larson L."/>
            <person name="Lewis B."/>
            <person name="Mehta T."/>
            <person name="Park D."/>
            <person name="Pearson M."/>
            <person name="Roberts A."/>
            <person name="Saif S."/>
            <person name="Shea T."/>
            <person name="Shenoy N."/>
            <person name="Sisk P."/>
            <person name="Stolte C."/>
            <person name="Sykes S."/>
            <person name="Walk T."/>
            <person name="White J."/>
            <person name="Yandava C."/>
            <person name="Haas B."/>
            <person name="Henn M.R."/>
            <person name="Nusbaum C."/>
            <person name="Birren B."/>
        </authorList>
    </citation>
    <scope>NUCLEOTIDE SEQUENCE [LARGE SCALE GENOMIC DNA]</scope>
    <source>
        <strain evidence="2">NA</strain>
    </source>
</reference>
<evidence type="ECO:0000313" key="2">
    <source>
        <dbReference type="Proteomes" id="UP000004810"/>
    </source>
</evidence>